<dbReference type="NCBIfam" id="TIGR00932">
    <property type="entry name" value="2a37"/>
    <property type="match status" value="1"/>
</dbReference>
<evidence type="ECO:0000313" key="14">
    <source>
        <dbReference type="Proteomes" id="UP001169063"/>
    </source>
</evidence>
<proteinExistence type="inferred from homology"/>
<evidence type="ECO:0000256" key="7">
    <source>
        <dbReference type="ARBA" id="ARBA00022958"/>
    </source>
</evidence>
<evidence type="ECO:0000256" key="5">
    <source>
        <dbReference type="ARBA" id="ARBA00022538"/>
    </source>
</evidence>
<name>A0ABT8SGZ4_9CAUL</name>
<dbReference type="EMBL" id="JAUKTR010000001">
    <property type="protein sequence ID" value="MDO1557830.1"/>
    <property type="molecule type" value="Genomic_DNA"/>
</dbReference>
<accession>A0ABT8SGZ4</accession>
<feature type="transmembrane region" description="Helical" evidence="11">
    <location>
        <begin position="29"/>
        <end position="49"/>
    </location>
</feature>
<evidence type="ECO:0000256" key="10">
    <source>
        <dbReference type="ARBA" id="ARBA00023136"/>
    </source>
</evidence>
<keyword evidence="6 11" id="KW-0812">Transmembrane</keyword>
<keyword evidence="9" id="KW-0406">Ion transport</keyword>
<evidence type="ECO:0000259" key="12">
    <source>
        <dbReference type="PROSITE" id="PS51201"/>
    </source>
</evidence>
<keyword evidence="7" id="KW-0630">Potassium</keyword>
<dbReference type="Gene3D" id="3.40.50.720">
    <property type="entry name" value="NAD(P)-binding Rossmann-like Domain"/>
    <property type="match status" value="1"/>
</dbReference>
<gene>
    <name evidence="13" type="ORF">Q0812_00120</name>
</gene>
<feature type="transmembrane region" description="Helical" evidence="11">
    <location>
        <begin position="305"/>
        <end position="327"/>
    </location>
</feature>
<keyword evidence="3" id="KW-0813">Transport</keyword>
<evidence type="ECO:0000256" key="1">
    <source>
        <dbReference type="ARBA" id="ARBA00004141"/>
    </source>
</evidence>
<feature type="transmembrane region" description="Helical" evidence="11">
    <location>
        <begin position="231"/>
        <end position="259"/>
    </location>
</feature>
<feature type="transmembrane region" description="Helical" evidence="11">
    <location>
        <begin position="339"/>
        <end position="361"/>
    </location>
</feature>
<evidence type="ECO:0000256" key="3">
    <source>
        <dbReference type="ARBA" id="ARBA00022448"/>
    </source>
</evidence>
<organism evidence="13 14">
    <name type="scientific">Peiella sedimenti</name>
    <dbReference type="NCBI Taxonomy" id="3061083"/>
    <lineage>
        <taxon>Bacteria</taxon>
        <taxon>Pseudomonadati</taxon>
        <taxon>Pseudomonadota</taxon>
        <taxon>Alphaproteobacteria</taxon>
        <taxon>Caulobacterales</taxon>
        <taxon>Caulobacteraceae</taxon>
        <taxon>Peiella</taxon>
    </lineage>
</organism>
<keyword evidence="5" id="KW-0633">Potassium transport</keyword>
<evidence type="ECO:0000313" key="13">
    <source>
        <dbReference type="EMBL" id="MDO1557830.1"/>
    </source>
</evidence>
<feature type="transmembrane region" description="Helical" evidence="11">
    <location>
        <begin position="61"/>
        <end position="80"/>
    </location>
</feature>
<keyword evidence="14" id="KW-1185">Reference proteome</keyword>
<feature type="transmembrane region" description="Helical" evidence="11">
    <location>
        <begin position="86"/>
        <end position="108"/>
    </location>
</feature>
<evidence type="ECO:0000256" key="9">
    <source>
        <dbReference type="ARBA" id="ARBA00023065"/>
    </source>
</evidence>
<dbReference type="SUPFAM" id="SSF51735">
    <property type="entry name" value="NAD(P)-binding Rossmann-fold domains"/>
    <property type="match status" value="1"/>
</dbReference>
<dbReference type="InterPro" id="IPR006153">
    <property type="entry name" value="Cation/H_exchanger_TM"/>
</dbReference>
<dbReference type="Gene3D" id="1.20.1530.20">
    <property type="match status" value="1"/>
</dbReference>
<dbReference type="Pfam" id="PF00999">
    <property type="entry name" value="Na_H_Exchanger"/>
    <property type="match status" value="1"/>
</dbReference>
<dbReference type="PROSITE" id="PS51201">
    <property type="entry name" value="RCK_N"/>
    <property type="match status" value="1"/>
</dbReference>
<feature type="transmembrane region" description="Helical" evidence="11">
    <location>
        <begin position="280"/>
        <end position="299"/>
    </location>
</feature>
<dbReference type="Proteomes" id="UP001169063">
    <property type="component" value="Unassembled WGS sequence"/>
</dbReference>
<feature type="domain" description="RCK N-terminal" evidence="12">
    <location>
        <begin position="409"/>
        <end position="528"/>
    </location>
</feature>
<reference evidence="13" key="1">
    <citation type="submission" date="2023-07" db="EMBL/GenBank/DDBJ databases">
        <title>Brevundimonas soil sp. nov., isolated from the soil of chemical plant.</title>
        <authorList>
            <person name="Wu N."/>
        </authorList>
    </citation>
    <scope>NUCLEOTIDE SEQUENCE</scope>
    <source>
        <strain evidence="13">XZ-24</strain>
    </source>
</reference>
<evidence type="ECO:0000256" key="4">
    <source>
        <dbReference type="ARBA" id="ARBA00022449"/>
    </source>
</evidence>
<protein>
    <submittedName>
        <fullName evidence="13">Monovalent cation:proton antiporter-2 (CPA2) family protein</fullName>
    </submittedName>
</protein>
<sequence length="617" mass="65095">MSASLLAQILVYLAAAALAAPLAKRAGLGSILGYLIAGVLIGPFVLGLAGDVEDVGHAAEFGVVILLFIIGLEMQPALLWRMKGAIFGVGLAQVAITGVLLTLAGLALGLEPRTAGVAGFILALSSTALVLQLLEERGLRRGTVGASAFGTLLFQDLAVIPLLAVLPLLGDGHGAEAGGHAASLLAHQPGWIQALGGLGAVAAVVAAGLFLTPPVFRIIARAELREAFTAFALLIVVGAALLMQAVGLSAALGAFLAGVVLSESEFRRELETDIEPFRGLLMGVFFIAVGAGVNLPLVASQPAVIFGLTAGLMALKFAGAFAAAKLFRLPTRDAATSAVALAQGGEFVFVLLTAAIAAALIDGALAGTLTAVVALSMAATPLLLSAWQRLSRPRVETQAPEDNAFEHEAPDAIVAGYGRFGQVVTRLLMAHGLKVSTLDVSVEQIALLKRFGRRTYYGDAARPDLLRAAGAAQARILVIAIDDKEKALQIVETAREMFPNLEVLARAFDRRHAYELLAKGAHVIERETFEGGLAMGAEALKALGWRAYRAERAARLFRRYDERMFEELRELWDDDERFVVAARESSPRMEDLLRADLQLQTHAHVLGADDDSDRRPL</sequence>
<evidence type="ECO:0000256" key="8">
    <source>
        <dbReference type="ARBA" id="ARBA00022989"/>
    </source>
</evidence>
<evidence type="ECO:0000256" key="2">
    <source>
        <dbReference type="ARBA" id="ARBA00005551"/>
    </source>
</evidence>
<keyword evidence="4" id="KW-0050">Antiport</keyword>
<keyword evidence="10 11" id="KW-0472">Membrane</keyword>
<dbReference type="PANTHER" id="PTHR46157">
    <property type="entry name" value="K(+) EFFLUX ANTIPORTER 3, CHLOROPLASTIC"/>
    <property type="match status" value="1"/>
</dbReference>
<dbReference type="InterPro" id="IPR038770">
    <property type="entry name" value="Na+/solute_symporter_sf"/>
</dbReference>
<dbReference type="InterPro" id="IPR036291">
    <property type="entry name" value="NAD(P)-bd_dom_sf"/>
</dbReference>
<evidence type="ECO:0000256" key="6">
    <source>
        <dbReference type="ARBA" id="ARBA00022692"/>
    </source>
</evidence>
<comment type="subcellular location">
    <subcellularLocation>
        <location evidence="1">Membrane</location>
        <topology evidence="1">Multi-pass membrane protein</topology>
    </subcellularLocation>
</comment>
<feature type="transmembrane region" description="Helical" evidence="11">
    <location>
        <begin position="146"/>
        <end position="169"/>
    </location>
</feature>
<dbReference type="InterPro" id="IPR004771">
    <property type="entry name" value="K/H_exchanger"/>
</dbReference>
<dbReference type="InterPro" id="IPR003148">
    <property type="entry name" value="RCK_N"/>
</dbReference>
<dbReference type="RefSeq" id="WP_302108266.1">
    <property type="nucleotide sequence ID" value="NZ_JAUKTR010000001.1"/>
</dbReference>
<keyword evidence="8 11" id="KW-1133">Transmembrane helix</keyword>
<dbReference type="PANTHER" id="PTHR46157:SF4">
    <property type="entry name" value="K(+) EFFLUX ANTIPORTER 3, CHLOROPLASTIC"/>
    <property type="match status" value="1"/>
</dbReference>
<comment type="caution">
    <text evidence="13">The sequence shown here is derived from an EMBL/GenBank/DDBJ whole genome shotgun (WGS) entry which is preliminary data.</text>
</comment>
<comment type="similarity">
    <text evidence="2">Belongs to the monovalent cation:proton antiporter 2 (CPA2) transporter (TC 2.A.37) family.</text>
</comment>
<dbReference type="Pfam" id="PF02254">
    <property type="entry name" value="TrkA_N"/>
    <property type="match status" value="1"/>
</dbReference>
<feature type="transmembrane region" description="Helical" evidence="11">
    <location>
        <begin position="115"/>
        <end position="134"/>
    </location>
</feature>
<evidence type="ECO:0000256" key="11">
    <source>
        <dbReference type="SAM" id="Phobius"/>
    </source>
</evidence>
<feature type="transmembrane region" description="Helical" evidence="11">
    <location>
        <begin position="367"/>
        <end position="387"/>
    </location>
</feature>
<feature type="transmembrane region" description="Helical" evidence="11">
    <location>
        <begin position="190"/>
        <end position="211"/>
    </location>
</feature>